<reference evidence="12 13" key="1">
    <citation type="submission" date="2016-03" db="EMBL/GenBank/DDBJ databases">
        <title>Acetic acid bacteria sequencing.</title>
        <authorList>
            <person name="Brandt J."/>
            <person name="Jakob F."/>
            <person name="Vogel R.F."/>
        </authorList>
    </citation>
    <scope>NUCLEOTIDE SEQUENCE [LARGE SCALE GENOMIC DNA]</scope>
    <source>
        <strain evidence="12 13">NBRC 101099</strain>
    </source>
</reference>
<dbReference type="STRING" id="320497.A0U93_08700"/>
<dbReference type="KEGG" id="nch:A0U93_08700"/>
<dbReference type="Pfam" id="PF00890">
    <property type="entry name" value="FAD_binding_2"/>
    <property type="match status" value="1"/>
</dbReference>
<dbReference type="RefSeq" id="WP_077807024.1">
    <property type="nucleotide sequence ID" value="NZ_BJXS01000007.1"/>
</dbReference>
<evidence type="ECO:0000313" key="12">
    <source>
        <dbReference type="EMBL" id="AQS88009.1"/>
    </source>
</evidence>
<evidence type="ECO:0000259" key="11">
    <source>
        <dbReference type="Pfam" id="PF02910"/>
    </source>
</evidence>
<proteinExistence type="inferred from homology"/>
<evidence type="ECO:0000256" key="7">
    <source>
        <dbReference type="ARBA" id="ARBA00022827"/>
    </source>
</evidence>
<dbReference type="Pfam" id="PF02910">
    <property type="entry name" value="Succ_DH_flav_C"/>
    <property type="match status" value="1"/>
</dbReference>
<name>A0A1U9KQJ8_9PROT</name>
<gene>
    <name evidence="12" type="ORF">A0U93_08700</name>
</gene>
<keyword evidence="13" id="KW-1185">Reference proteome</keyword>
<dbReference type="NCBIfam" id="NF005701">
    <property type="entry name" value="PRK07512.1"/>
    <property type="match status" value="1"/>
</dbReference>
<dbReference type="Proteomes" id="UP000188604">
    <property type="component" value="Chromosome"/>
</dbReference>
<dbReference type="PANTHER" id="PTHR42716:SF2">
    <property type="entry name" value="L-ASPARTATE OXIDASE, CHLOROPLASTIC"/>
    <property type="match status" value="1"/>
</dbReference>
<organism evidence="12 13">
    <name type="scientific">Neoasaia chiangmaiensis</name>
    <dbReference type="NCBI Taxonomy" id="320497"/>
    <lineage>
        <taxon>Bacteria</taxon>
        <taxon>Pseudomonadati</taxon>
        <taxon>Pseudomonadota</taxon>
        <taxon>Alphaproteobacteria</taxon>
        <taxon>Acetobacterales</taxon>
        <taxon>Acetobacteraceae</taxon>
        <taxon>Neoasaia</taxon>
    </lineage>
</organism>
<dbReference type="GO" id="GO:0034628">
    <property type="term" value="P:'de novo' NAD+ biosynthetic process from L-aspartate"/>
    <property type="evidence" value="ECO:0007669"/>
    <property type="project" value="TreeGrafter"/>
</dbReference>
<comment type="similarity">
    <text evidence="3">Belongs to the FAD-dependent oxidoreductase 2 family. NadB subfamily.</text>
</comment>
<evidence type="ECO:0000256" key="5">
    <source>
        <dbReference type="ARBA" id="ARBA00022630"/>
    </source>
</evidence>
<evidence type="ECO:0000259" key="10">
    <source>
        <dbReference type="Pfam" id="PF00890"/>
    </source>
</evidence>
<keyword evidence="6" id="KW-0662">Pyridine nucleotide biosynthesis</keyword>
<dbReference type="InterPro" id="IPR005288">
    <property type="entry name" value="NadB"/>
</dbReference>
<keyword evidence="5" id="KW-0285">Flavoprotein</keyword>
<dbReference type="PRINTS" id="PR00368">
    <property type="entry name" value="FADPNR"/>
</dbReference>
<dbReference type="PANTHER" id="PTHR42716">
    <property type="entry name" value="L-ASPARTATE OXIDASE"/>
    <property type="match status" value="1"/>
</dbReference>
<dbReference type="Gene3D" id="1.20.58.100">
    <property type="entry name" value="Fumarate reductase/succinate dehydrogenase flavoprotein-like, C-terminal domain"/>
    <property type="match status" value="1"/>
</dbReference>
<comment type="pathway">
    <text evidence="2">Cofactor biosynthesis; NAD(+) biosynthesis; iminoaspartate from L-aspartate (oxidase route): step 1/1.</text>
</comment>
<accession>A0A1U9KQJ8</accession>
<dbReference type="EMBL" id="CP014691">
    <property type="protein sequence ID" value="AQS88009.1"/>
    <property type="molecule type" value="Genomic_DNA"/>
</dbReference>
<dbReference type="OrthoDB" id="9806724at2"/>
<dbReference type="SUPFAM" id="SSF51905">
    <property type="entry name" value="FAD/NAD(P)-binding domain"/>
    <property type="match status" value="1"/>
</dbReference>
<dbReference type="Gene3D" id="3.50.50.60">
    <property type="entry name" value="FAD/NAD(P)-binding domain"/>
    <property type="match status" value="1"/>
</dbReference>
<evidence type="ECO:0000256" key="1">
    <source>
        <dbReference type="ARBA" id="ARBA00001974"/>
    </source>
</evidence>
<dbReference type="InterPro" id="IPR036188">
    <property type="entry name" value="FAD/NAD-bd_sf"/>
</dbReference>
<dbReference type="InterPro" id="IPR015939">
    <property type="entry name" value="Fum_Rdtase/Succ_DH_flav-like_C"/>
</dbReference>
<dbReference type="SUPFAM" id="SSF46977">
    <property type="entry name" value="Succinate dehydrogenase/fumarate reductase flavoprotein C-terminal domain"/>
    <property type="match status" value="1"/>
</dbReference>
<keyword evidence="8" id="KW-0560">Oxidoreductase</keyword>
<evidence type="ECO:0000256" key="8">
    <source>
        <dbReference type="ARBA" id="ARBA00023002"/>
    </source>
</evidence>
<comment type="cofactor">
    <cofactor evidence="1">
        <name>FAD</name>
        <dbReference type="ChEBI" id="CHEBI:57692"/>
    </cofactor>
</comment>
<dbReference type="InterPro" id="IPR027477">
    <property type="entry name" value="Succ_DH/fumarate_Rdtase_cat_sf"/>
</dbReference>
<feature type="domain" description="Fumarate reductase/succinate dehydrogenase flavoprotein-like C-terminal" evidence="11">
    <location>
        <begin position="440"/>
        <end position="473"/>
    </location>
</feature>
<feature type="domain" description="FAD-dependent oxidoreductase 2 FAD-binding" evidence="10">
    <location>
        <begin position="11"/>
        <end position="370"/>
    </location>
</feature>
<evidence type="ECO:0000256" key="4">
    <source>
        <dbReference type="ARBA" id="ARBA00012173"/>
    </source>
</evidence>
<dbReference type="Gene3D" id="3.90.700.10">
    <property type="entry name" value="Succinate dehydrogenase/fumarate reductase flavoprotein, catalytic domain"/>
    <property type="match status" value="1"/>
</dbReference>
<comment type="catalytic activity">
    <reaction evidence="9">
        <text>L-aspartate + O2 = iminosuccinate + H2O2</text>
        <dbReference type="Rhea" id="RHEA:25876"/>
        <dbReference type="ChEBI" id="CHEBI:15379"/>
        <dbReference type="ChEBI" id="CHEBI:16240"/>
        <dbReference type="ChEBI" id="CHEBI:29991"/>
        <dbReference type="ChEBI" id="CHEBI:77875"/>
        <dbReference type="EC" id="1.4.3.16"/>
    </reaction>
    <physiologicalReaction direction="left-to-right" evidence="9">
        <dbReference type="Rhea" id="RHEA:25877"/>
    </physiologicalReaction>
</comment>
<sequence length="497" mass="51918">MNLSRLAGLPVIAGAGLAGLSVALHYDGPCVLLSPGPLGQDAASALAQGGIAAALDPQDSPARHAADTLAAGAGLCDPQTVHHMTQDGPAAIQRLLDWGVAFDRRPDGTLDLHLEAAHAHPRIAHAHDRSGAAIMRALIDRVRATPRIVVLEGATLRGLDAPDGRLRGVWLRHDGLNHFLPTTACAIASGGTGALYAAATSPGGNRGLGLAAAARAGVELADMEFVQFHPTSLDTAAIGRRPLISEAVRGAGATLIDETGARFTDELAPRDVVSRAVAAHQHAGHRVFLDARTALGPHFGTHFPGIDAACRAAGIDPSREPIPVRPAVHYHMGGIATDPHGRSSIDGLWACGEAACTGLHGANRLASNSLLEAFLTGRDVARDWSGHRFAPVDATDHAMPTGPAPDHTARDIGVWMSAEAGILRDAPGLSRLLDRLTPWVATDDHALVGALIARAALLRRESRGSHHRTDFPDPATAPLRRRITLSHVMPQPLERVG</sequence>
<dbReference type="InterPro" id="IPR003953">
    <property type="entry name" value="FAD-dep_OxRdtase_2_FAD-bd"/>
</dbReference>
<evidence type="ECO:0000256" key="9">
    <source>
        <dbReference type="ARBA" id="ARBA00048305"/>
    </source>
</evidence>
<dbReference type="UniPathway" id="UPA00253">
    <property type="reaction ID" value="UER00326"/>
</dbReference>
<dbReference type="EC" id="1.4.3.16" evidence="4"/>
<keyword evidence="7" id="KW-0274">FAD</keyword>
<dbReference type="GO" id="GO:0008734">
    <property type="term" value="F:L-aspartate oxidase activity"/>
    <property type="evidence" value="ECO:0007669"/>
    <property type="project" value="UniProtKB-EC"/>
</dbReference>
<evidence type="ECO:0000256" key="2">
    <source>
        <dbReference type="ARBA" id="ARBA00004950"/>
    </source>
</evidence>
<protein>
    <recommendedName>
        <fullName evidence="4">L-aspartate oxidase</fullName>
        <ecNumber evidence="4">1.4.3.16</ecNumber>
    </recommendedName>
</protein>
<evidence type="ECO:0000256" key="6">
    <source>
        <dbReference type="ARBA" id="ARBA00022642"/>
    </source>
</evidence>
<evidence type="ECO:0000256" key="3">
    <source>
        <dbReference type="ARBA" id="ARBA00008562"/>
    </source>
</evidence>
<dbReference type="AlphaFoldDB" id="A0A1U9KQJ8"/>
<dbReference type="SUPFAM" id="SSF56425">
    <property type="entry name" value="Succinate dehydrogenase/fumarate reductase flavoprotein, catalytic domain"/>
    <property type="match status" value="1"/>
</dbReference>
<evidence type="ECO:0000313" key="13">
    <source>
        <dbReference type="Proteomes" id="UP000188604"/>
    </source>
</evidence>
<dbReference type="InterPro" id="IPR037099">
    <property type="entry name" value="Fum_R/Succ_DH_flav-like_C_sf"/>
</dbReference>